<dbReference type="Pfam" id="PF17958">
    <property type="entry name" value="EF-hand_13"/>
    <property type="match status" value="1"/>
</dbReference>
<feature type="domain" description="EF-hand" evidence="4">
    <location>
        <begin position="393"/>
        <end position="428"/>
    </location>
</feature>
<dbReference type="Ensembl" id="ENSRNOT00000071648.3">
    <property type="protein sequence ID" value="ENSRNOP00000065433.2"/>
    <property type="gene ID" value="ENSRNOG00000049270.3"/>
</dbReference>
<dbReference type="RGD" id="1588134">
    <property type="gene designation" value="Ppp2r3b"/>
</dbReference>
<feature type="region of interest" description="Disordered" evidence="3">
    <location>
        <begin position="520"/>
        <end position="556"/>
    </location>
</feature>
<dbReference type="Proteomes" id="UP000002494">
    <property type="component" value="Chromosome 14"/>
</dbReference>
<dbReference type="Bgee" id="ENSRNOG00000049270">
    <property type="expression patterns" value="Expressed in testis and 19 other cell types or tissues"/>
</dbReference>
<dbReference type="Gene3D" id="1.10.238.230">
    <property type="match status" value="1"/>
</dbReference>
<protein>
    <submittedName>
        <fullName evidence="5">Protein phosphatase 2, regulatory subunit B'', beta</fullName>
    </submittedName>
</protein>
<dbReference type="OrthoDB" id="5586at2759"/>
<organism evidence="5 6">
    <name type="scientific">Rattus norvegicus</name>
    <name type="common">Rat</name>
    <dbReference type="NCBI Taxonomy" id="10116"/>
    <lineage>
        <taxon>Eukaryota</taxon>
        <taxon>Metazoa</taxon>
        <taxon>Chordata</taxon>
        <taxon>Craniata</taxon>
        <taxon>Vertebrata</taxon>
        <taxon>Euteleostomi</taxon>
        <taxon>Mammalia</taxon>
        <taxon>Eutheria</taxon>
        <taxon>Euarchontoglires</taxon>
        <taxon>Glires</taxon>
        <taxon>Rodentia</taxon>
        <taxon>Myomorpha</taxon>
        <taxon>Muroidea</taxon>
        <taxon>Muridae</taxon>
        <taxon>Murinae</taxon>
        <taxon>Rattus</taxon>
    </lineage>
</organism>
<dbReference type="SUPFAM" id="SSF47473">
    <property type="entry name" value="EF-hand"/>
    <property type="match status" value="2"/>
</dbReference>
<reference evidence="5" key="2">
    <citation type="submission" date="2025-08" db="UniProtKB">
        <authorList>
            <consortium name="Ensembl"/>
        </authorList>
    </citation>
    <scope>IDENTIFICATION</scope>
    <source>
        <strain evidence="5">Brown Norway</strain>
    </source>
</reference>
<evidence type="ECO:0000313" key="5">
    <source>
        <dbReference type="Ensembl" id="ENSRNOP00000065433.2"/>
    </source>
</evidence>
<dbReference type="OMA" id="QFINYWI"/>
<dbReference type="eggNOG" id="KOG2562">
    <property type="taxonomic scope" value="Eukaryota"/>
</dbReference>
<feature type="domain" description="EF-hand" evidence="4">
    <location>
        <begin position="328"/>
        <end position="354"/>
    </location>
</feature>
<evidence type="ECO:0000256" key="1">
    <source>
        <dbReference type="ARBA" id="ARBA00022723"/>
    </source>
</evidence>
<accession>M0R7K2</accession>
<feature type="compositionally biased region" description="Acidic residues" evidence="3">
    <location>
        <begin position="547"/>
        <end position="556"/>
    </location>
</feature>
<dbReference type="InterPro" id="IPR048855">
    <property type="entry name" value="P2R3A_B_D_EF-hand"/>
</dbReference>
<dbReference type="GeneTree" id="ENSGT00940000163491"/>
<dbReference type="HOGENOM" id="CLU_019589_3_0_1"/>
<name>M0R7K2_RAT</name>
<evidence type="ECO:0000313" key="6">
    <source>
        <dbReference type="Proteomes" id="UP000002494"/>
    </source>
</evidence>
<evidence type="ECO:0000256" key="3">
    <source>
        <dbReference type="SAM" id="MobiDB-lite"/>
    </source>
</evidence>
<dbReference type="InterPro" id="IPR018247">
    <property type="entry name" value="EF_Hand_1_Ca_BS"/>
</dbReference>
<dbReference type="STRING" id="10116.ENSRNOP00000065433"/>
<keyword evidence="6" id="KW-1185">Reference proteome</keyword>
<keyword evidence="1" id="KW-0479">Metal-binding</keyword>
<dbReference type="InterPro" id="IPR002048">
    <property type="entry name" value="EF_hand_dom"/>
</dbReference>
<feature type="compositionally biased region" description="Basic residues" evidence="3">
    <location>
        <begin position="100"/>
        <end position="110"/>
    </location>
</feature>
<dbReference type="Gene3D" id="1.10.238.10">
    <property type="entry name" value="EF-hand"/>
    <property type="match status" value="1"/>
</dbReference>
<dbReference type="Gene3D" id="1.10.238.220">
    <property type="match status" value="1"/>
</dbReference>
<dbReference type="InterPro" id="IPR011992">
    <property type="entry name" value="EF-hand-dom_pair"/>
</dbReference>
<dbReference type="Pfam" id="PF13499">
    <property type="entry name" value="EF-hand_7"/>
    <property type="match status" value="1"/>
</dbReference>
<dbReference type="PANTHER" id="PTHR14095:SF1">
    <property type="entry name" value="SERINE_THREONINE-PROTEIN PHOSPHATASE 2A REGULATORY SUBUNIT B'' SUBUNIT BETA"/>
    <property type="match status" value="1"/>
</dbReference>
<dbReference type="PROSITE" id="PS00018">
    <property type="entry name" value="EF_HAND_1"/>
    <property type="match status" value="2"/>
</dbReference>
<dbReference type="PaxDb" id="10116-ENSRNOP00000065433"/>
<dbReference type="PROSITE" id="PS50222">
    <property type="entry name" value="EF_HAND_2"/>
    <property type="match status" value="2"/>
</dbReference>
<evidence type="ECO:0000259" key="4">
    <source>
        <dbReference type="PROSITE" id="PS50222"/>
    </source>
</evidence>
<proteinExistence type="predicted"/>
<dbReference type="Pfam" id="PF21161">
    <property type="entry name" value="P2R3B_EF-hand"/>
    <property type="match status" value="1"/>
</dbReference>
<evidence type="ECO:0000313" key="7">
    <source>
        <dbReference type="RGD" id="1588134"/>
    </source>
</evidence>
<dbReference type="PANTHER" id="PTHR14095">
    <property type="entry name" value="PHOSPHATASE 2A REGULATORY SUBUNIT-RELATED"/>
    <property type="match status" value="1"/>
</dbReference>
<feature type="region of interest" description="Disordered" evidence="3">
    <location>
        <begin position="100"/>
        <end position="125"/>
    </location>
</feature>
<evidence type="ECO:0000256" key="2">
    <source>
        <dbReference type="ARBA" id="ARBA00022837"/>
    </source>
</evidence>
<reference evidence="5" key="1">
    <citation type="submission" date="2024-01" db="EMBL/GenBank/DDBJ databases">
        <title>GRCr8: a new rat reference genome assembly contstructed from accurate long reads and long range scaffolding.</title>
        <authorList>
            <person name="Doris P.A."/>
            <person name="Kalbfleisch T."/>
            <person name="Li K."/>
            <person name="Howe K."/>
            <person name="Wood J."/>
        </authorList>
    </citation>
    <scope>NUCLEOTIDE SEQUENCE [LARGE SCALE GENOMIC DNA]</scope>
    <source>
        <strain evidence="5">Brown Norway</strain>
    </source>
</reference>
<gene>
    <name evidence="5 7" type="primary">Ppp2r3b</name>
    <name evidence="7" type="synonym">LOC682033</name>
</gene>
<sequence length="556" mass="60549">MAPRKPPPSPLRPCLQMKVDELFLRWLSDPGTQRALRAGLRRIQGPAVILDHTVTPNPATALDSATKAIAAPAKIAPPDPAVTPNPAAIASSTAITKFSASRKRNRHRAVPPRGEEPGPKAPLPGRGIPAFYFPRGRPGQGPDVDDVIADVERAFARLPSGRAGLQDMGVVAKACCCPLYWKAPLFLAAGGGAQGGFVSARDIIGLWKPILLTCHDEAARFERLLGGPGDGGLSPEDLAPLVQDVADSHPGLSFLREAEPLRRDYVTTVTQRVFYAVNRSWSGRISCQEIRRSCFLQAVSQLEAEPNPGRATPSFFSYPHFCVIVSKFQALDADGDGLIDRHDLRRHADGAISSRMIDRIFSGAVTRARPSPEGGKMGLADFVWFLLSEEDKTTPTSTEYWFRCMDLDGDGVLSAPELSFFYEEQAQNLAARGAEPPPFADLTRQALDLVQPRCPGQITLGDLKRCGLAGEFFDAFFNADKFLEHERREPAGPVRAPDADPTLSDWDRFAAAEYDFLLAEEAQDDDAWEEGPSPRSESPPSSPDPYDFADDTLDPL</sequence>
<reference evidence="5" key="3">
    <citation type="submission" date="2025-09" db="UniProtKB">
        <authorList>
            <consortium name="Ensembl"/>
        </authorList>
    </citation>
    <scope>IDENTIFICATION</scope>
    <source>
        <strain evidence="5">Brown Norway</strain>
    </source>
</reference>
<keyword evidence="2" id="KW-0106">Calcium</keyword>
<dbReference type="InterPro" id="IPR041534">
    <property type="entry name" value="EF-hand_13"/>
</dbReference>